<dbReference type="AlphaFoldDB" id="A0AA38I916"/>
<reference evidence="1" key="1">
    <citation type="journal article" date="2023" name="G3 (Bethesda)">
        <title>Whole genome assemblies of Zophobas morio and Tenebrio molitor.</title>
        <authorList>
            <person name="Kaur S."/>
            <person name="Stinson S.A."/>
            <person name="diCenzo G.C."/>
        </authorList>
    </citation>
    <scope>NUCLEOTIDE SEQUENCE</scope>
    <source>
        <strain evidence="1">QUZm001</strain>
    </source>
</reference>
<keyword evidence="2" id="KW-1185">Reference proteome</keyword>
<sequence length="136" mass="14964">MHSPLERELAPERSPFLNDGATPGVRISQTCFFFSATLVGPRLGTEARRPHALSAKFQTVIGTPNLRNVFLDLVFSNVENVDVCSALDSLFPENLHHSLYSWSISVNLPASLESEIQVLVYSSICWDTSLVSNTLG</sequence>
<evidence type="ECO:0000313" key="1">
    <source>
        <dbReference type="EMBL" id="KAJ3649887.1"/>
    </source>
</evidence>
<comment type="caution">
    <text evidence="1">The sequence shown here is derived from an EMBL/GenBank/DDBJ whole genome shotgun (WGS) entry which is preliminary data.</text>
</comment>
<accession>A0AA38I916</accession>
<name>A0AA38I916_9CUCU</name>
<protein>
    <submittedName>
        <fullName evidence="1">Uncharacterized protein</fullName>
    </submittedName>
</protein>
<evidence type="ECO:0000313" key="2">
    <source>
        <dbReference type="Proteomes" id="UP001168821"/>
    </source>
</evidence>
<dbReference type="EMBL" id="JALNTZ010000006">
    <property type="protein sequence ID" value="KAJ3649887.1"/>
    <property type="molecule type" value="Genomic_DNA"/>
</dbReference>
<organism evidence="1 2">
    <name type="scientific">Zophobas morio</name>
    <dbReference type="NCBI Taxonomy" id="2755281"/>
    <lineage>
        <taxon>Eukaryota</taxon>
        <taxon>Metazoa</taxon>
        <taxon>Ecdysozoa</taxon>
        <taxon>Arthropoda</taxon>
        <taxon>Hexapoda</taxon>
        <taxon>Insecta</taxon>
        <taxon>Pterygota</taxon>
        <taxon>Neoptera</taxon>
        <taxon>Endopterygota</taxon>
        <taxon>Coleoptera</taxon>
        <taxon>Polyphaga</taxon>
        <taxon>Cucujiformia</taxon>
        <taxon>Tenebrionidae</taxon>
        <taxon>Zophobas</taxon>
    </lineage>
</organism>
<gene>
    <name evidence="1" type="ORF">Zmor_021604</name>
</gene>
<dbReference type="Proteomes" id="UP001168821">
    <property type="component" value="Unassembled WGS sequence"/>
</dbReference>
<proteinExistence type="predicted"/>